<feature type="region of interest" description="Disordered" evidence="1">
    <location>
        <begin position="1"/>
        <end position="31"/>
    </location>
</feature>
<name>A0A165B1A3_9APHY</name>
<evidence type="ECO:0000313" key="3">
    <source>
        <dbReference type="Proteomes" id="UP000076871"/>
    </source>
</evidence>
<feature type="compositionally biased region" description="Basic and acidic residues" evidence="1">
    <location>
        <begin position="86"/>
        <end position="98"/>
    </location>
</feature>
<dbReference type="AlphaFoldDB" id="A0A165B1A3"/>
<feature type="region of interest" description="Disordered" evidence="1">
    <location>
        <begin position="86"/>
        <end position="115"/>
    </location>
</feature>
<dbReference type="Proteomes" id="UP000076871">
    <property type="component" value="Unassembled WGS sequence"/>
</dbReference>
<protein>
    <submittedName>
        <fullName evidence="2">Uncharacterized protein</fullName>
    </submittedName>
</protein>
<evidence type="ECO:0000313" key="2">
    <source>
        <dbReference type="EMBL" id="KZT00039.1"/>
    </source>
</evidence>
<dbReference type="EMBL" id="KV427699">
    <property type="protein sequence ID" value="KZT00039.1"/>
    <property type="molecule type" value="Genomic_DNA"/>
</dbReference>
<keyword evidence="3" id="KW-1185">Reference proteome</keyword>
<gene>
    <name evidence="2" type="ORF">LAESUDRAFT_764948</name>
</gene>
<dbReference type="RefSeq" id="XP_040757779.1">
    <property type="nucleotide sequence ID" value="XM_040913548.1"/>
</dbReference>
<proteinExistence type="predicted"/>
<dbReference type="InParanoid" id="A0A165B1A3"/>
<evidence type="ECO:0000256" key="1">
    <source>
        <dbReference type="SAM" id="MobiDB-lite"/>
    </source>
</evidence>
<sequence>METVIRQPGGRDAPCLLTPHLSSRNEDPEGNIGVPMANMGACMPTSFTTAGSLSLICVGVQAGSDVYCRTLLTRSRDVSWVGIAESSRRRPEVGDTHAKQATGTPASHLGMDVGV</sequence>
<organism evidence="2 3">
    <name type="scientific">Laetiporus sulphureus 93-53</name>
    <dbReference type="NCBI Taxonomy" id="1314785"/>
    <lineage>
        <taxon>Eukaryota</taxon>
        <taxon>Fungi</taxon>
        <taxon>Dikarya</taxon>
        <taxon>Basidiomycota</taxon>
        <taxon>Agaricomycotina</taxon>
        <taxon>Agaricomycetes</taxon>
        <taxon>Polyporales</taxon>
        <taxon>Laetiporus</taxon>
    </lineage>
</organism>
<reference evidence="2 3" key="1">
    <citation type="journal article" date="2016" name="Mol. Biol. Evol.">
        <title>Comparative Genomics of Early-Diverging Mushroom-Forming Fungi Provides Insights into the Origins of Lignocellulose Decay Capabilities.</title>
        <authorList>
            <person name="Nagy L.G."/>
            <person name="Riley R."/>
            <person name="Tritt A."/>
            <person name="Adam C."/>
            <person name="Daum C."/>
            <person name="Floudas D."/>
            <person name="Sun H."/>
            <person name="Yadav J.S."/>
            <person name="Pangilinan J."/>
            <person name="Larsson K.H."/>
            <person name="Matsuura K."/>
            <person name="Barry K."/>
            <person name="Labutti K."/>
            <person name="Kuo R."/>
            <person name="Ohm R.A."/>
            <person name="Bhattacharya S.S."/>
            <person name="Shirouzu T."/>
            <person name="Yoshinaga Y."/>
            <person name="Martin F.M."/>
            <person name="Grigoriev I.V."/>
            <person name="Hibbett D.S."/>
        </authorList>
    </citation>
    <scope>NUCLEOTIDE SEQUENCE [LARGE SCALE GENOMIC DNA]</scope>
    <source>
        <strain evidence="2 3">93-53</strain>
    </source>
</reference>
<dbReference type="GeneID" id="63830576"/>
<accession>A0A165B1A3</accession>